<name>A0AAV2G111_9ROSI</name>
<keyword evidence="2" id="KW-1185">Reference proteome</keyword>
<gene>
    <name evidence="1" type="ORF">LTRI10_LOCUS43265</name>
</gene>
<sequence>MSRILNEDPDAYYMTPISDHDLKRYYRMNVGGDFITFDLHITVSSTHLGQTKYKAVIFAGVEVAEPDHQYDLASFMRL</sequence>
<reference evidence="1 2" key="1">
    <citation type="submission" date="2024-04" db="EMBL/GenBank/DDBJ databases">
        <authorList>
            <person name="Fracassetti M."/>
        </authorList>
    </citation>
    <scope>NUCLEOTIDE SEQUENCE [LARGE SCALE GENOMIC DNA]</scope>
</reference>
<dbReference type="Proteomes" id="UP001497516">
    <property type="component" value="Chromosome 7"/>
</dbReference>
<evidence type="ECO:0000313" key="1">
    <source>
        <dbReference type="EMBL" id="CAL1403325.1"/>
    </source>
</evidence>
<dbReference type="AlphaFoldDB" id="A0AAV2G111"/>
<organism evidence="1 2">
    <name type="scientific">Linum trigynum</name>
    <dbReference type="NCBI Taxonomy" id="586398"/>
    <lineage>
        <taxon>Eukaryota</taxon>
        <taxon>Viridiplantae</taxon>
        <taxon>Streptophyta</taxon>
        <taxon>Embryophyta</taxon>
        <taxon>Tracheophyta</taxon>
        <taxon>Spermatophyta</taxon>
        <taxon>Magnoliopsida</taxon>
        <taxon>eudicotyledons</taxon>
        <taxon>Gunneridae</taxon>
        <taxon>Pentapetalae</taxon>
        <taxon>rosids</taxon>
        <taxon>fabids</taxon>
        <taxon>Malpighiales</taxon>
        <taxon>Linaceae</taxon>
        <taxon>Linum</taxon>
    </lineage>
</organism>
<evidence type="ECO:0000313" key="2">
    <source>
        <dbReference type="Proteomes" id="UP001497516"/>
    </source>
</evidence>
<dbReference type="EMBL" id="OZ034820">
    <property type="protein sequence ID" value="CAL1403325.1"/>
    <property type="molecule type" value="Genomic_DNA"/>
</dbReference>
<proteinExistence type="predicted"/>
<protein>
    <submittedName>
        <fullName evidence="1">Uncharacterized protein</fullName>
    </submittedName>
</protein>
<accession>A0AAV2G111</accession>